<comment type="caution">
    <text evidence="1">The sequence shown here is derived from an EMBL/GenBank/DDBJ whole genome shotgun (WGS) entry which is preliminary data.</text>
</comment>
<dbReference type="Proteomes" id="UP000790709">
    <property type="component" value="Unassembled WGS sequence"/>
</dbReference>
<gene>
    <name evidence="1" type="ORF">BV22DRAFT_980218</name>
</gene>
<name>A0ACB8AYZ4_9AGAM</name>
<feature type="non-terminal residue" evidence="1">
    <location>
        <position position="274"/>
    </location>
</feature>
<keyword evidence="2" id="KW-1185">Reference proteome</keyword>
<evidence type="ECO:0000313" key="2">
    <source>
        <dbReference type="Proteomes" id="UP000790709"/>
    </source>
</evidence>
<protein>
    <submittedName>
        <fullName evidence="1">Uncharacterized protein</fullName>
    </submittedName>
</protein>
<reference evidence="1" key="1">
    <citation type="journal article" date="2021" name="New Phytol.">
        <title>Evolutionary innovations through gain and loss of genes in the ectomycorrhizal Boletales.</title>
        <authorList>
            <person name="Wu G."/>
            <person name="Miyauchi S."/>
            <person name="Morin E."/>
            <person name="Kuo A."/>
            <person name="Drula E."/>
            <person name="Varga T."/>
            <person name="Kohler A."/>
            <person name="Feng B."/>
            <person name="Cao Y."/>
            <person name="Lipzen A."/>
            <person name="Daum C."/>
            <person name="Hundley H."/>
            <person name="Pangilinan J."/>
            <person name="Johnson J."/>
            <person name="Barry K."/>
            <person name="LaButti K."/>
            <person name="Ng V."/>
            <person name="Ahrendt S."/>
            <person name="Min B."/>
            <person name="Choi I.G."/>
            <person name="Park H."/>
            <person name="Plett J.M."/>
            <person name="Magnuson J."/>
            <person name="Spatafora J.W."/>
            <person name="Nagy L.G."/>
            <person name="Henrissat B."/>
            <person name="Grigoriev I.V."/>
            <person name="Yang Z.L."/>
            <person name="Xu J."/>
            <person name="Martin F.M."/>
        </authorList>
    </citation>
    <scope>NUCLEOTIDE SEQUENCE</scope>
    <source>
        <strain evidence="1">KUC20120723A-06</strain>
    </source>
</reference>
<organism evidence="1 2">
    <name type="scientific">Leucogyrophana mollusca</name>
    <dbReference type="NCBI Taxonomy" id="85980"/>
    <lineage>
        <taxon>Eukaryota</taxon>
        <taxon>Fungi</taxon>
        <taxon>Dikarya</taxon>
        <taxon>Basidiomycota</taxon>
        <taxon>Agaricomycotina</taxon>
        <taxon>Agaricomycetes</taxon>
        <taxon>Agaricomycetidae</taxon>
        <taxon>Boletales</taxon>
        <taxon>Boletales incertae sedis</taxon>
        <taxon>Leucogyrophana</taxon>
    </lineage>
</organism>
<sequence length="274" mass="29213">MVHRPPDSRLLTNLIAHEKEYTKHLNALFPVSHSALASLSAYAAASPTDTAHTLSTLADILAGADDALQRYTQAAEKWRESLVALKDLEDDVGAVLRDREILVTRLIKLSKSAKPPKDRDPARPLSFHASASFSSLPSTTSSTAHTKLAQAQAELQACEAHLAAKEQELDRARTATARDGLAARCRALIDCGWVWREMGKDGLRTLGVLSTTLGNGSTNGHGECALASHPSSPSQSQQKLPALPPLNTNANATSYASDISSITPSQSASQGFSR</sequence>
<accession>A0ACB8AYZ4</accession>
<dbReference type="EMBL" id="MU266756">
    <property type="protein sequence ID" value="KAH7918637.1"/>
    <property type="molecule type" value="Genomic_DNA"/>
</dbReference>
<evidence type="ECO:0000313" key="1">
    <source>
        <dbReference type="EMBL" id="KAH7918637.1"/>
    </source>
</evidence>
<proteinExistence type="predicted"/>